<feature type="modified residue" description="Phosphoserine" evidence="8">
    <location>
        <position position="103"/>
    </location>
</feature>
<protein>
    <recommendedName>
        <fullName evidence="7 8">Phosphoglucosamine mutase</fullName>
        <ecNumber evidence="6 8">5.4.2.10</ecNumber>
    </recommendedName>
</protein>
<dbReference type="SUPFAM" id="SSF55957">
    <property type="entry name" value="Phosphoglucomutase, C-terminal domain"/>
    <property type="match status" value="1"/>
</dbReference>
<dbReference type="GO" id="GO:0009252">
    <property type="term" value="P:peptidoglycan biosynthetic process"/>
    <property type="evidence" value="ECO:0007669"/>
    <property type="project" value="TreeGrafter"/>
</dbReference>
<evidence type="ECO:0000256" key="7">
    <source>
        <dbReference type="ARBA" id="ARBA00068193"/>
    </source>
</evidence>
<evidence type="ECO:0000259" key="13">
    <source>
        <dbReference type="Pfam" id="PF02879"/>
    </source>
</evidence>
<comment type="function">
    <text evidence="8 10">Catalyzes the conversion of glucosamine-6-phosphate to glucosamine-1-phosphate.</text>
</comment>
<comment type="PTM">
    <text evidence="8">Activated by phosphorylation.</text>
</comment>
<comment type="catalytic activity">
    <reaction evidence="8 10">
        <text>alpha-D-glucosamine 1-phosphate = D-glucosamine 6-phosphate</text>
        <dbReference type="Rhea" id="RHEA:23424"/>
        <dbReference type="ChEBI" id="CHEBI:58516"/>
        <dbReference type="ChEBI" id="CHEBI:58725"/>
        <dbReference type="EC" id="5.4.2.10"/>
    </reaction>
</comment>
<evidence type="ECO:0000313" key="16">
    <source>
        <dbReference type="Proteomes" id="UP000676169"/>
    </source>
</evidence>
<feature type="domain" description="Alpha-D-phosphohexomutase alpha/beta/alpha" evidence="13">
    <location>
        <begin position="161"/>
        <end position="257"/>
    </location>
</feature>
<keyword evidence="2 8" id="KW-0597">Phosphoprotein</keyword>
<evidence type="ECO:0000256" key="8">
    <source>
        <dbReference type="HAMAP-Rule" id="MF_01554"/>
    </source>
</evidence>
<comment type="similarity">
    <text evidence="1 8 9">Belongs to the phosphohexose mutase family.</text>
</comment>
<dbReference type="InterPro" id="IPR016055">
    <property type="entry name" value="A-D-PHexomutase_a/b/a-I/II/III"/>
</dbReference>
<dbReference type="InterPro" id="IPR016066">
    <property type="entry name" value="A-D-PHexomutase_CS"/>
</dbReference>
<feature type="binding site" evidence="8">
    <location>
        <position position="244"/>
    </location>
    <ligand>
        <name>Mg(2+)</name>
        <dbReference type="ChEBI" id="CHEBI:18420"/>
    </ligand>
</feature>
<dbReference type="FunFam" id="3.40.120.10:FF:000001">
    <property type="entry name" value="Phosphoglucosamine mutase"/>
    <property type="match status" value="1"/>
</dbReference>
<dbReference type="Pfam" id="PF02878">
    <property type="entry name" value="PGM_PMM_I"/>
    <property type="match status" value="1"/>
</dbReference>
<dbReference type="FunFam" id="3.40.120.10:FF:000002">
    <property type="entry name" value="Phosphoglucosamine mutase"/>
    <property type="match status" value="1"/>
</dbReference>
<dbReference type="Proteomes" id="UP000676169">
    <property type="component" value="Chromosome"/>
</dbReference>
<feature type="binding site" description="via phosphate group" evidence="8">
    <location>
        <position position="103"/>
    </location>
    <ligand>
        <name>Mg(2+)</name>
        <dbReference type="ChEBI" id="CHEBI:18420"/>
    </ligand>
</feature>
<dbReference type="InterPro" id="IPR006352">
    <property type="entry name" value="GlmM_bact"/>
</dbReference>
<proteinExistence type="inferred from homology"/>
<evidence type="ECO:0000256" key="3">
    <source>
        <dbReference type="ARBA" id="ARBA00022723"/>
    </source>
</evidence>
<dbReference type="InterPro" id="IPR036900">
    <property type="entry name" value="A-D-PHexomutase_C_sf"/>
</dbReference>
<dbReference type="Pfam" id="PF00408">
    <property type="entry name" value="PGM_PMM_IV"/>
    <property type="match status" value="1"/>
</dbReference>
<dbReference type="KEGG" id="lamb:KBB96_11020"/>
<dbReference type="NCBIfam" id="NF008139">
    <property type="entry name" value="PRK10887.1"/>
    <property type="match status" value="1"/>
</dbReference>
<keyword evidence="16" id="KW-1185">Reference proteome</keyword>
<dbReference type="GO" id="GO:0005975">
    <property type="term" value="P:carbohydrate metabolic process"/>
    <property type="evidence" value="ECO:0007669"/>
    <property type="project" value="InterPro"/>
</dbReference>
<reference evidence="15" key="1">
    <citation type="submission" date="2021-04" db="EMBL/GenBank/DDBJ databases">
        <title>Luteolibacter sp. 32A isolated from the skin of an Anderson's salamander (Ambystoma andersonii).</title>
        <authorList>
            <person name="Spergser J."/>
            <person name="Busse H.-J."/>
        </authorList>
    </citation>
    <scope>NUCLEOTIDE SEQUENCE</scope>
    <source>
        <strain evidence="15">32A</strain>
    </source>
</reference>
<dbReference type="Pfam" id="PF02880">
    <property type="entry name" value="PGM_PMM_III"/>
    <property type="match status" value="1"/>
</dbReference>
<dbReference type="InterPro" id="IPR005841">
    <property type="entry name" value="Alpha-D-phosphohexomutase_SF"/>
</dbReference>
<keyword evidence="4 8" id="KW-0460">Magnesium</keyword>
<keyword evidence="5 8" id="KW-0413">Isomerase</keyword>
<gene>
    <name evidence="8" type="primary">glmM</name>
    <name evidence="15" type="ORF">KBB96_11020</name>
</gene>
<dbReference type="NCBIfam" id="TIGR01455">
    <property type="entry name" value="glmM"/>
    <property type="match status" value="1"/>
</dbReference>
<evidence type="ECO:0000256" key="10">
    <source>
        <dbReference type="RuleBase" id="RU004327"/>
    </source>
</evidence>
<dbReference type="PANTHER" id="PTHR42946:SF1">
    <property type="entry name" value="PHOSPHOGLUCOMUTASE (ALPHA-D-GLUCOSE-1,6-BISPHOSPHATE-DEPENDENT)"/>
    <property type="match status" value="1"/>
</dbReference>
<accession>A0A975G5Z0</accession>
<dbReference type="InterPro" id="IPR005846">
    <property type="entry name" value="A-D-PHexomutase_a/b/a-III"/>
</dbReference>
<evidence type="ECO:0000256" key="1">
    <source>
        <dbReference type="ARBA" id="ARBA00010231"/>
    </source>
</evidence>
<evidence type="ECO:0000256" key="4">
    <source>
        <dbReference type="ARBA" id="ARBA00022842"/>
    </source>
</evidence>
<feature type="domain" description="Alpha-D-phosphohexomutase alpha/beta/alpha" evidence="12">
    <location>
        <begin position="4"/>
        <end position="135"/>
    </location>
</feature>
<dbReference type="PRINTS" id="PR00509">
    <property type="entry name" value="PGMPMM"/>
</dbReference>
<evidence type="ECO:0000259" key="14">
    <source>
        <dbReference type="Pfam" id="PF02880"/>
    </source>
</evidence>
<evidence type="ECO:0000256" key="5">
    <source>
        <dbReference type="ARBA" id="ARBA00023235"/>
    </source>
</evidence>
<dbReference type="Gene3D" id="3.40.120.10">
    <property type="entry name" value="Alpha-D-Glucose-1,6-Bisphosphate, subunit A, domain 3"/>
    <property type="match status" value="3"/>
</dbReference>
<comment type="cofactor">
    <cofactor evidence="8">
        <name>Mg(2+)</name>
        <dbReference type="ChEBI" id="CHEBI:18420"/>
    </cofactor>
    <text evidence="8">Binds 1 Mg(2+) ion per subunit.</text>
</comment>
<sequence length="459" mass="49759">MSNRLFGTDGIRGRVNEFPITAEVALRLGKAIARVLRSSGPNRNRVLIGKDTRISGYMLETAMTSGLVSMGMDVFMVGPMPTPGVAHLTKSMGAAAGIMLTASHNPYEDNGIKIFGPDGYKISDEIENVIERHILGDEPEAAPVPPRQIGKAHRIDDARGRYIEFAKHTADNISLHGLKVVVDCGHGAAYFIAPLIFKELGAEVVTAGIGPDGTNINDGCGALHPENAGELVRRHNADLGISFDGDADRVIFSDSNGQVVSGDRILALCALAMKEQGRLKHDTLVCTTMSNLGLYEAMRRNGIKVETSPVGDRNVIEAMRKGGYTFGGENSGHLIFSEHATTGDGILSALQVLRMMRDKNATLATLASIMQEYPNQLANIPVPDKPDLESLPKLKKLMKQATKEFGTEGRHLIRYSGTEKKLRVLVEHREIETARLWVSKFAAAIRDEIGTGTRKINGE</sequence>
<evidence type="ECO:0000259" key="12">
    <source>
        <dbReference type="Pfam" id="PF02878"/>
    </source>
</evidence>
<dbReference type="RefSeq" id="WP_211629464.1">
    <property type="nucleotide sequence ID" value="NZ_CP073100.1"/>
</dbReference>
<dbReference type="EMBL" id="CP073100">
    <property type="protein sequence ID" value="QUE49403.1"/>
    <property type="molecule type" value="Genomic_DNA"/>
</dbReference>
<dbReference type="GO" id="GO:0008966">
    <property type="term" value="F:phosphoglucosamine mutase activity"/>
    <property type="evidence" value="ECO:0007669"/>
    <property type="project" value="UniProtKB-UniRule"/>
</dbReference>
<dbReference type="GO" id="GO:0006048">
    <property type="term" value="P:UDP-N-acetylglucosamine biosynthetic process"/>
    <property type="evidence" value="ECO:0007669"/>
    <property type="project" value="TreeGrafter"/>
</dbReference>
<evidence type="ECO:0000256" key="2">
    <source>
        <dbReference type="ARBA" id="ARBA00022553"/>
    </source>
</evidence>
<dbReference type="InterPro" id="IPR005844">
    <property type="entry name" value="A-D-PHexomutase_a/b/a-I"/>
</dbReference>
<dbReference type="AlphaFoldDB" id="A0A975G5Z0"/>
<keyword evidence="3 8" id="KW-0479">Metal-binding</keyword>
<dbReference type="Pfam" id="PF02879">
    <property type="entry name" value="PGM_PMM_II"/>
    <property type="match status" value="1"/>
</dbReference>
<dbReference type="CDD" id="cd05802">
    <property type="entry name" value="GlmM"/>
    <property type="match status" value="1"/>
</dbReference>
<organism evidence="15 16">
    <name type="scientific">Luteolibacter ambystomatis</name>
    <dbReference type="NCBI Taxonomy" id="2824561"/>
    <lineage>
        <taxon>Bacteria</taxon>
        <taxon>Pseudomonadati</taxon>
        <taxon>Verrucomicrobiota</taxon>
        <taxon>Verrucomicrobiia</taxon>
        <taxon>Verrucomicrobiales</taxon>
        <taxon>Verrucomicrobiaceae</taxon>
        <taxon>Luteolibacter</taxon>
    </lineage>
</organism>
<evidence type="ECO:0000256" key="9">
    <source>
        <dbReference type="RuleBase" id="RU004326"/>
    </source>
</evidence>
<dbReference type="Gene3D" id="3.30.310.50">
    <property type="entry name" value="Alpha-D-phosphohexomutase, C-terminal domain"/>
    <property type="match status" value="1"/>
</dbReference>
<dbReference type="PROSITE" id="PS00710">
    <property type="entry name" value="PGM_PMM"/>
    <property type="match status" value="1"/>
</dbReference>
<feature type="domain" description="Alpha-D-phosphohexomutase C-terminal" evidence="11">
    <location>
        <begin position="377"/>
        <end position="442"/>
    </location>
</feature>
<dbReference type="InterPro" id="IPR050060">
    <property type="entry name" value="Phosphoglucosamine_mutase"/>
</dbReference>
<dbReference type="SUPFAM" id="SSF53738">
    <property type="entry name" value="Phosphoglucomutase, first 3 domains"/>
    <property type="match status" value="3"/>
</dbReference>
<dbReference type="PANTHER" id="PTHR42946">
    <property type="entry name" value="PHOSPHOHEXOSE MUTASE"/>
    <property type="match status" value="1"/>
</dbReference>
<feature type="domain" description="Alpha-D-phosphohexomutase alpha/beta/alpha" evidence="14">
    <location>
        <begin position="262"/>
        <end position="373"/>
    </location>
</feature>
<dbReference type="GO" id="GO:0000287">
    <property type="term" value="F:magnesium ion binding"/>
    <property type="evidence" value="ECO:0007669"/>
    <property type="project" value="UniProtKB-UniRule"/>
</dbReference>
<dbReference type="GO" id="GO:0004615">
    <property type="term" value="F:phosphomannomutase activity"/>
    <property type="evidence" value="ECO:0007669"/>
    <property type="project" value="TreeGrafter"/>
</dbReference>
<dbReference type="EC" id="5.4.2.10" evidence="6 8"/>
<name>A0A975G5Z0_9BACT</name>
<evidence type="ECO:0000313" key="15">
    <source>
        <dbReference type="EMBL" id="QUE49403.1"/>
    </source>
</evidence>
<feature type="active site" description="Phosphoserine intermediate" evidence="8">
    <location>
        <position position="103"/>
    </location>
</feature>
<feature type="binding site" evidence="8">
    <location>
        <position position="248"/>
    </location>
    <ligand>
        <name>Mg(2+)</name>
        <dbReference type="ChEBI" id="CHEBI:18420"/>
    </ligand>
</feature>
<dbReference type="HAMAP" id="MF_01554_B">
    <property type="entry name" value="GlmM_B"/>
    <property type="match status" value="1"/>
</dbReference>
<dbReference type="InterPro" id="IPR005843">
    <property type="entry name" value="A-D-PHexomutase_C"/>
</dbReference>
<dbReference type="GO" id="GO:0005829">
    <property type="term" value="C:cytosol"/>
    <property type="evidence" value="ECO:0007669"/>
    <property type="project" value="TreeGrafter"/>
</dbReference>
<dbReference type="InterPro" id="IPR005845">
    <property type="entry name" value="A-D-PHexomutase_a/b/a-II"/>
</dbReference>
<evidence type="ECO:0000256" key="6">
    <source>
        <dbReference type="ARBA" id="ARBA00066330"/>
    </source>
</evidence>
<evidence type="ECO:0000259" key="11">
    <source>
        <dbReference type="Pfam" id="PF00408"/>
    </source>
</evidence>
<feature type="binding site" evidence="8">
    <location>
        <position position="246"/>
    </location>
    <ligand>
        <name>Mg(2+)</name>
        <dbReference type="ChEBI" id="CHEBI:18420"/>
    </ligand>
</feature>